<dbReference type="eggNOG" id="ENOG5031D67">
    <property type="taxonomic scope" value="Bacteria"/>
</dbReference>
<keyword evidence="2" id="KW-0812">Transmembrane</keyword>
<dbReference type="OrthoDB" id="5194448at2"/>
<dbReference type="RefSeq" id="WP_018020827.1">
    <property type="nucleotide sequence ID" value="NZ_AQUX01000001.1"/>
</dbReference>
<feature type="transmembrane region" description="Helical" evidence="2">
    <location>
        <begin position="168"/>
        <end position="188"/>
    </location>
</feature>
<evidence type="ECO:0000256" key="2">
    <source>
        <dbReference type="SAM" id="Phobius"/>
    </source>
</evidence>
<accession>A0A097IH89</accession>
<evidence type="ECO:0000256" key="1">
    <source>
        <dbReference type="SAM" id="MobiDB-lite"/>
    </source>
</evidence>
<feature type="compositionally biased region" description="Basic and acidic residues" evidence="1">
    <location>
        <begin position="82"/>
        <end position="111"/>
    </location>
</feature>
<proteinExistence type="predicted"/>
<keyword evidence="4" id="KW-1185">Reference proteome</keyword>
<organism evidence="3 4">
    <name type="scientific">Corynebacterium doosanense CAU 212 = DSM 45436</name>
    <dbReference type="NCBI Taxonomy" id="558173"/>
    <lineage>
        <taxon>Bacteria</taxon>
        <taxon>Bacillati</taxon>
        <taxon>Actinomycetota</taxon>
        <taxon>Actinomycetes</taxon>
        <taxon>Mycobacteriales</taxon>
        <taxon>Corynebacteriaceae</taxon>
        <taxon>Corynebacterium</taxon>
    </lineage>
</organism>
<dbReference type="HOGENOM" id="CLU_091328_0_0_11"/>
<dbReference type="InterPro" id="IPR021403">
    <property type="entry name" value="DUF3043"/>
</dbReference>
<evidence type="ECO:0000313" key="3">
    <source>
        <dbReference type="EMBL" id="AIT61497.1"/>
    </source>
</evidence>
<keyword evidence="2" id="KW-1133">Transmembrane helix</keyword>
<sequence>MKLPWQKTENSAGSGSTPASALIGETEQSERTGHAGQPRPKGYTPPKARPTPKRREQEIERGVIRDPHRQTPATAGKRRKELKASMSKEEWKEYRRKERAESQERNRAERERLDSGKVLMARDQGAERAFVRDWVDSRRFFNNLFMPFALVMLLSLFISTFSPTLSTIITSVMMVAIVAFFIEGFIIGRRVNNAVRERFPETSESSWRLGFYAYSRATQPRRWRTPRPRVELGADA</sequence>
<dbReference type="Proteomes" id="UP000029914">
    <property type="component" value="Chromosome"/>
</dbReference>
<reference evidence="3 4" key="1">
    <citation type="submission" date="2013-09" db="EMBL/GenBank/DDBJ databases">
        <title>Complete genome sequence of Corynebacterium doosanense CAU 212(T) (=DSM 45436(T)), isolated from activated sludge.</title>
        <authorList>
            <person name="Schaffert L."/>
            <person name="Albersmeier A."/>
            <person name="Kalinowski J."/>
            <person name="Ruckert C."/>
        </authorList>
    </citation>
    <scope>NUCLEOTIDE SEQUENCE [LARGE SCALE GENOMIC DNA]</scope>
    <source>
        <strain evidence="3 4">CAU 212</strain>
    </source>
</reference>
<feature type="compositionally biased region" description="Polar residues" evidence="1">
    <location>
        <begin position="7"/>
        <end position="19"/>
    </location>
</feature>
<name>A0A097IH89_9CORY</name>
<dbReference type="EMBL" id="CP006764">
    <property type="protein sequence ID" value="AIT61497.1"/>
    <property type="molecule type" value="Genomic_DNA"/>
</dbReference>
<dbReference type="KEGG" id="cdo:CDOO_09625"/>
<keyword evidence="2" id="KW-0472">Membrane</keyword>
<feature type="compositionally biased region" description="Basic and acidic residues" evidence="1">
    <location>
        <begin position="53"/>
        <end position="69"/>
    </location>
</feature>
<dbReference type="Pfam" id="PF11241">
    <property type="entry name" value="DUF3043"/>
    <property type="match status" value="1"/>
</dbReference>
<dbReference type="STRING" id="558173.CDOO_09625"/>
<gene>
    <name evidence="3" type="ORF">CDOO_09625</name>
</gene>
<feature type="transmembrane region" description="Helical" evidence="2">
    <location>
        <begin position="140"/>
        <end position="162"/>
    </location>
</feature>
<dbReference type="AlphaFoldDB" id="A0A097IH89"/>
<feature type="region of interest" description="Disordered" evidence="1">
    <location>
        <begin position="1"/>
        <end position="111"/>
    </location>
</feature>
<evidence type="ECO:0000313" key="4">
    <source>
        <dbReference type="Proteomes" id="UP000029914"/>
    </source>
</evidence>
<protein>
    <submittedName>
        <fullName evidence="3">Membrane protein</fullName>
    </submittedName>
</protein>